<organism evidence="2 3">
    <name type="scientific">Megaselia scalaris</name>
    <name type="common">Humpbacked fly</name>
    <name type="synonym">Phora scalaris</name>
    <dbReference type="NCBI Taxonomy" id="36166"/>
    <lineage>
        <taxon>Eukaryota</taxon>
        <taxon>Metazoa</taxon>
        <taxon>Ecdysozoa</taxon>
        <taxon>Arthropoda</taxon>
        <taxon>Hexapoda</taxon>
        <taxon>Insecta</taxon>
        <taxon>Pterygota</taxon>
        <taxon>Neoptera</taxon>
        <taxon>Endopterygota</taxon>
        <taxon>Diptera</taxon>
        <taxon>Brachycera</taxon>
        <taxon>Muscomorpha</taxon>
        <taxon>Platypezoidea</taxon>
        <taxon>Phoridae</taxon>
        <taxon>Megaseliini</taxon>
        <taxon>Megaselia</taxon>
    </lineage>
</organism>
<reference evidence="2" key="2">
    <citation type="submission" date="2015-06" db="UniProtKB">
        <authorList>
            <consortium name="EnsemblMetazoa"/>
        </authorList>
    </citation>
    <scope>IDENTIFICATION</scope>
</reference>
<dbReference type="EMBL" id="CAQQ02012038">
    <property type="status" value="NOT_ANNOTATED_CDS"/>
    <property type="molecule type" value="Genomic_DNA"/>
</dbReference>
<reference evidence="3" key="1">
    <citation type="submission" date="2013-02" db="EMBL/GenBank/DDBJ databases">
        <authorList>
            <person name="Hughes D."/>
        </authorList>
    </citation>
    <scope>NUCLEOTIDE SEQUENCE</scope>
    <source>
        <strain>Durham</strain>
        <strain evidence="3">NC isolate 2 -- Noor lab</strain>
    </source>
</reference>
<feature type="compositionally biased region" description="Polar residues" evidence="1">
    <location>
        <begin position="77"/>
        <end position="87"/>
    </location>
</feature>
<keyword evidence="3" id="KW-1185">Reference proteome</keyword>
<dbReference type="AlphaFoldDB" id="T1GI52"/>
<protein>
    <submittedName>
        <fullName evidence="2">Uncharacterized protein</fullName>
    </submittedName>
</protein>
<feature type="region of interest" description="Disordered" evidence="1">
    <location>
        <begin position="67"/>
        <end position="87"/>
    </location>
</feature>
<feature type="compositionally biased region" description="Low complexity" evidence="1">
    <location>
        <begin position="67"/>
        <end position="76"/>
    </location>
</feature>
<name>T1GI52_MEGSC</name>
<dbReference type="Proteomes" id="UP000015102">
    <property type="component" value="Unassembled WGS sequence"/>
</dbReference>
<dbReference type="HOGENOM" id="CLU_2485909_0_0_1"/>
<evidence type="ECO:0000256" key="1">
    <source>
        <dbReference type="SAM" id="MobiDB-lite"/>
    </source>
</evidence>
<accession>T1GI52</accession>
<evidence type="ECO:0000313" key="3">
    <source>
        <dbReference type="Proteomes" id="UP000015102"/>
    </source>
</evidence>
<sequence length="87" mass="10134">MYFDNNTNQQKPDLKFRTVPNFKKQMDFNYKTFIYPSKSRLISTKLAASSVSEKRCNRFYLESTTFLSPSSSPSSFNIWNNSDGVLK</sequence>
<proteinExistence type="predicted"/>
<dbReference type="EnsemblMetazoa" id="MESCA003119-RA">
    <property type="protein sequence ID" value="MESCA003119-PA"/>
    <property type="gene ID" value="MESCA003119"/>
</dbReference>
<evidence type="ECO:0000313" key="2">
    <source>
        <dbReference type="EnsemblMetazoa" id="MESCA003119-PA"/>
    </source>
</evidence>